<dbReference type="AlphaFoldDB" id="A0A8X6LGH0"/>
<feature type="compositionally biased region" description="Polar residues" evidence="1">
    <location>
        <begin position="123"/>
        <end position="133"/>
    </location>
</feature>
<sequence>MPIEQETDDNVNSTNEGQIMNAKPITNFKREEIPNELKRITDVVKIANLFEDSGDRLIRTLQKIQTVKDLKSIYVLKKHIFRGKQVQPTSNARHKSLIRSSRRIPSGRPLKTGGKSIKRKRNLSSNINSNKMNAKSHGKGH</sequence>
<evidence type="ECO:0000313" key="2">
    <source>
        <dbReference type="EMBL" id="GFR07522.1"/>
    </source>
</evidence>
<accession>A0A8X6LGH0</accession>
<comment type="caution">
    <text evidence="2">The sequence shown here is derived from an EMBL/GenBank/DDBJ whole genome shotgun (WGS) entry which is preliminary data.</text>
</comment>
<organism evidence="2 3">
    <name type="scientific">Trichonephila clavata</name>
    <name type="common">Joro spider</name>
    <name type="synonym">Nephila clavata</name>
    <dbReference type="NCBI Taxonomy" id="2740835"/>
    <lineage>
        <taxon>Eukaryota</taxon>
        <taxon>Metazoa</taxon>
        <taxon>Ecdysozoa</taxon>
        <taxon>Arthropoda</taxon>
        <taxon>Chelicerata</taxon>
        <taxon>Arachnida</taxon>
        <taxon>Araneae</taxon>
        <taxon>Araneomorphae</taxon>
        <taxon>Entelegynae</taxon>
        <taxon>Araneoidea</taxon>
        <taxon>Nephilidae</taxon>
        <taxon>Trichonephila</taxon>
    </lineage>
</organism>
<keyword evidence="3" id="KW-1185">Reference proteome</keyword>
<name>A0A8X6LGH0_TRICU</name>
<protein>
    <submittedName>
        <fullName evidence="2">Uncharacterized protein</fullName>
    </submittedName>
</protein>
<feature type="region of interest" description="Disordered" evidence="1">
    <location>
        <begin position="86"/>
        <end position="141"/>
    </location>
</feature>
<gene>
    <name evidence="2" type="ORF">TNCT_127531</name>
</gene>
<proteinExistence type="predicted"/>
<dbReference type="EMBL" id="BMAO01026173">
    <property type="protein sequence ID" value="GFR07522.1"/>
    <property type="molecule type" value="Genomic_DNA"/>
</dbReference>
<reference evidence="2" key="1">
    <citation type="submission" date="2020-07" db="EMBL/GenBank/DDBJ databases">
        <title>Multicomponent nature underlies the extraordinary mechanical properties of spider dragline silk.</title>
        <authorList>
            <person name="Kono N."/>
            <person name="Nakamura H."/>
            <person name="Mori M."/>
            <person name="Yoshida Y."/>
            <person name="Ohtoshi R."/>
            <person name="Malay A.D."/>
            <person name="Moran D.A.P."/>
            <person name="Tomita M."/>
            <person name="Numata K."/>
            <person name="Arakawa K."/>
        </authorList>
    </citation>
    <scope>NUCLEOTIDE SEQUENCE</scope>
</reference>
<evidence type="ECO:0000313" key="3">
    <source>
        <dbReference type="Proteomes" id="UP000887116"/>
    </source>
</evidence>
<dbReference type="Proteomes" id="UP000887116">
    <property type="component" value="Unassembled WGS sequence"/>
</dbReference>
<evidence type="ECO:0000256" key="1">
    <source>
        <dbReference type="SAM" id="MobiDB-lite"/>
    </source>
</evidence>
<feature type="compositionally biased region" description="Basic residues" evidence="1">
    <location>
        <begin position="92"/>
        <end position="102"/>
    </location>
</feature>